<sequence>MHDDSKLSSAPPAAPDGGEFAERKPLLDGDRRDVRTVDLTDEDIAAIVASEMAPGFEHLNVEVEEN</sequence>
<evidence type="ECO:0000256" key="1">
    <source>
        <dbReference type="SAM" id="MobiDB-lite"/>
    </source>
</evidence>
<dbReference type="EMBL" id="JBGBZA010000001">
    <property type="protein sequence ID" value="MEY9313296.1"/>
    <property type="molecule type" value="Genomic_DNA"/>
</dbReference>
<name>A0ABV4EQG9_BRAEL</name>
<evidence type="ECO:0000313" key="2">
    <source>
        <dbReference type="EMBL" id="MEY9313296.1"/>
    </source>
</evidence>
<feature type="region of interest" description="Disordered" evidence="1">
    <location>
        <begin position="1"/>
        <end position="34"/>
    </location>
</feature>
<proteinExistence type="predicted"/>
<protein>
    <submittedName>
        <fullName evidence="2">Uncharacterized protein</fullName>
    </submittedName>
</protein>
<dbReference type="Proteomes" id="UP001565471">
    <property type="component" value="Unassembled WGS sequence"/>
</dbReference>
<gene>
    <name evidence="2" type="ORF">ABIF29_000095</name>
</gene>
<keyword evidence="3" id="KW-1185">Reference proteome</keyword>
<accession>A0ABV4EQG9</accession>
<dbReference type="RefSeq" id="WP_016841923.1">
    <property type="nucleotide sequence ID" value="NZ_CP126027.1"/>
</dbReference>
<feature type="compositionally biased region" description="Basic and acidic residues" evidence="1">
    <location>
        <begin position="20"/>
        <end position="34"/>
    </location>
</feature>
<evidence type="ECO:0000313" key="3">
    <source>
        <dbReference type="Proteomes" id="UP001565471"/>
    </source>
</evidence>
<organism evidence="2 3">
    <name type="scientific">Bradyrhizobium elkanii</name>
    <dbReference type="NCBI Taxonomy" id="29448"/>
    <lineage>
        <taxon>Bacteria</taxon>
        <taxon>Pseudomonadati</taxon>
        <taxon>Pseudomonadota</taxon>
        <taxon>Alphaproteobacteria</taxon>
        <taxon>Hyphomicrobiales</taxon>
        <taxon>Nitrobacteraceae</taxon>
        <taxon>Bradyrhizobium</taxon>
    </lineage>
</organism>
<comment type="caution">
    <text evidence="2">The sequence shown here is derived from an EMBL/GenBank/DDBJ whole genome shotgun (WGS) entry which is preliminary data.</text>
</comment>
<reference evidence="2 3" key="1">
    <citation type="submission" date="2024-07" db="EMBL/GenBank/DDBJ databases">
        <title>Genomic Encyclopedia of Type Strains, Phase V (KMG-V): Genome sequencing to study the core and pangenomes of soil and plant-associated prokaryotes.</title>
        <authorList>
            <person name="Whitman W."/>
        </authorList>
    </citation>
    <scope>NUCLEOTIDE SEQUENCE [LARGE SCALE GENOMIC DNA]</scope>
    <source>
        <strain evidence="2 3">USDA 415</strain>
    </source>
</reference>